<comment type="caution">
    <text evidence="3">The sequence shown here is derived from an EMBL/GenBank/DDBJ whole genome shotgun (WGS) entry which is preliminary data.</text>
</comment>
<feature type="region of interest" description="Disordered" evidence="2">
    <location>
        <begin position="275"/>
        <end position="323"/>
    </location>
</feature>
<evidence type="ECO:0000256" key="2">
    <source>
        <dbReference type="SAM" id="MobiDB-lite"/>
    </source>
</evidence>
<proteinExistence type="predicted"/>
<dbReference type="Proteomes" id="UP000294003">
    <property type="component" value="Unassembled WGS sequence"/>
</dbReference>
<accession>A0ABY0HBV3</accession>
<dbReference type="InterPro" id="IPR039340">
    <property type="entry name" value="Tfc4/TFIIIC-102/Sfc4"/>
</dbReference>
<feature type="compositionally biased region" description="Basic residues" evidence="2">
    <location>
        <begin position="305"/>
        <end position="316"/>
    </location>
</feature>
<feature type="compositionally biased region" description="Low complexity" evidence="2">
    <location>
        <begin position="27"/>
        <end position="38"/>
    </location>
</feature>
<keyword evidence="1" id="KW-0802">TPR repeat</keyword>
<evidence type="ECO:0000313" key="4">
    <source>
        <dbReference type="Proteomes" id="UP000294003"/>
    </source>
</evidence>
<sequence length="1275" mass="142424">MSHPFSSTFDALQAHFTKKATQTEARSSGVAPSASPPVEDAAPNQMSKYSPHPSAMIGPRPVQHVPAQHVGSEKISHFQPSTQEEARGVAATFVRPTAPTVNDLGSSKVVIEPPNHPQLSGSHIPTGRPSPFDHNTPSSETTIANTNSNQVLFGPSPSLRGANPPYNNLGFATGRSTTTGYVAPTAEGPMDGVSFAAQAPNPAEIQSSTPLALNANQPVGTEGKTTSMDIVIDPLLQRQNKLKQLEDAQQNDTRPEERDADEFSQALQVSFNAEGSLGSTTGRHIQPDSLFENGARGSDQPPTRGRARAPKKRGPRKAAEPTGDVKLRLNMASEAYVQGRIDDAIKLVEDAIRINAEIHRAWILLAQLFEERGELKKHLTAQICAAQLEPKDVDAWLSTAQEAVALRDMYPDDADELTRQAIFCYSAALRADVESKSARHGRAALSLDRGHAKGAAKDYAFLVDRLFYDVYALRGLAETSVLLAENSKRKQPVHTPETALSAYRRCVSYFRDNGIDPEYPFDWEDVYIIVDLLAYIKEFKEAIYQLKSLARWLLNRSEELFWDEWVEDDREWDADSSRRLEVYEFREGQYPDTAYGNGLPLQLRAKLGVCRLELGREDEAMRHFEWLDPNGGRVAELLSEYSHLVLEAASALYDKNQYSVALCFYEPLWNVPDALDANALLKAGRCHLSLGDKRKAEECFTAAIDVDELNYQPCIDARLELARMYEAAREDREAYILVSEAIKLQEAQEEEEPLDGDMDANADEEDEDMDEDEFGPSSISLDPKPRGKQQQKKKPSRRVAGIRPDKPKPKAPRPLRSLQPRVPRQRPRVFGLSEEVQKEEERRAAELASHWQTVRASRYEPRSSEDGPSQSFISAAGALIDDFRSYKDFYSWDKYLSHLGIKQAEQKLVTRNRNLVEMAERLSHTPGEFGPIKPTSERFAIGYRGVPFSEWLDLFLEYAMGLAHYGRFQDAYKVCESARDAVVFSNSKEDLFLIHVAWAACALRGRDEEICIAMARYFTSKYQFDTDAFRMFSALSRLCPSPASWYASGPVQKFLLRQIRIMDTTLRPRLASREESPGGDRAPEQTTYPGKELDATLLMLYGHVLFISNSFTYALNYLLRALSIDPSNTMIALSIGQCYIQDGLKRQSENRQYLLAQGFAFLHRYYEARLLAASSSEGAATKKNPNPAALRQEAHYNLARTYHGVGIPHLAAEYYRRALLEEVPVEESRGGGDEGGVIIGSQDLSREAAFNLQQLCLAGGDMETVRALGERFLVI</sequence>
<dbReference type="Gene3D" id="1.25.40.10">
    <property type="entry name" value="Tetratricopeptide repeat domain"/>
    <property type="match status" value="3"/>
</dbReference>
<dbReference type="Pfam" id="PF13181">
    <property type="entry name" value="TPR_8"/>
    <property type="match status" value="1"/>
</dbReference>
<feature type="region of interest" description="Disordered" evidence="2">
    <location>
        <begin position="104"/>
        <end position="161"/>
    </location>
</feature>
<dbReference type="InterPro" id="IPR019734">
    <property type="entry name" value="TPR_rpt"/>
</dbReference>
<feature type="compositionally biased region" description="Acidic residues" evidence="2">
    <location>
        <begin position="747"/>
        <end position="774"/>
    </location>
</feature>
<feature type="compositionally biased region" description="Basic residues" evidence="2">
    <location>
        <begin position="786"/>
        <end position="797"/>
    </location>
</feature>
<organism evidence="3 4">
    <name type="scientific">Monosporascus cannonballus</name>
    <dbReference type="NCBI Taxonomy" id="155416"/>
    <lineage>
        <taxon>Eukaryota</taxon>
        <taxon>Fungi</taxon>
        <taxon>Dikarya</taxon>
        <taxon>Ascomycota</taxon>
        <taxon>Pezizomycotina</taxon>
        <taxon>Sordariomycetes</taxon>
        <taxon>Xylariomycetidae</taxon>
        <taxon>Xylariales</taxon>
        <taxon>Xylariales incertae sedis</taxon>
        <taxon>Monosporascus</taxon>
    </lineage>
</organism>
<dbReference type="SMART" id="SM00028">
    <property type="entry name" value="TPR"/>
    <property type="match status" value="6"/>
</dbReference>
<feature type="repeat" description="TPR" evidence="1">
    <location>
        <begin position="1095"/>
        <end position="1128"/>
    </location>
</feature>
<feature type="region of interest" description="Disordered" evidence="2">
    <location>
        <begin position="746"/>
        <end position="836"/>
    </location>
</feature>
<evidence type="ECO:0000313" key="3">
    <source>
        <dbReference type="EMBL" id="RYO87739.1"/>
    </source>
</evidence>
<feature type="region of interest" description="Disordered" evidence="2">
    <location>
        <begin position="17"/>
        <end position="61"/>
    </location>
</feature>
<dbReference type="PROSITE" id="PS50005">
    <property type="entry name" value="TPR"/>
    <property type="match status" value="2"/>
</dbReference>
<protein>
    <recommendedName>
        <fullName evidence="5">Cdc23 domain-containing protein</fullName>
    </recommendedName>
</protein>
<gene>
    <name evidence="3" type="ORF">DL762_004132</name>
</gene>
<dbReference type="EMBL" id="QJNS01000097">
    <property type="protein sequence ID" value="RYO87739.1"/>
    <property type="molecule type" value="Genomic_DNA"/>
</dbReference>
<dbReference type="PANTHER" id="PTHR23082:SF0">
    <property type="entry name" value="GENERAL TRANSCRIPTION FACTOR 3C POLYPEPTIDE 3"/>
    <property type="match status" value="1"/>
</dbReference>
<dbReference type="PANTHER" id="PTHR23082">
    <property type="entry name" value="TRANSCRIPTION INITIATION FACTOR IIIC TFIIIC , POLYPEPTIDE 3-RELATED"/>
    <property type="match status" value="1"/>
</dbReference>
<reference evidence="3 4" key="1">
    <citation type="submission" date="2018-06" db="EMBL/GenBank/DDBJ databases">
        <title>Complete Genomes of Monosporascus.</title>
        <authorList>
            <person name="Robinson A.J."/>
            <person name="Natvig D.O."/>
        </authorList>
    </citation>
    <scope>NUCLEOTIDE SEQUENCE [LARGE SCALE GENOMIC DNA]</scope>
    <source>
        <strain evidence="3 4">CBS 609.92</strain>
    </source>
</reference>
<feature type="repeat" description="TPR" evidence="1">
    <location>
        <begin position="677"/>
        <end position="710"/>
    </location>
</feature>
<evidence type="ECO:0000256" key="1">
    <source>
        <dbReference type="PROSITE-ProRule" id="PRU00339"/>
    </source>
</evidence>
<name>A0ABY0HBV3_9PEZI</name>
<keyword evidence="4" id="KW-1185">Reference proteome</keyword>
<evidence type="ECO:0008006" key="5">
    <source>
        <dbReference type="Google" id="ProtNLM"/>
    </source>
</evidence>
<dbReference type="SUPFAM" id="SSF48452">
    <property type="entry name" value="TPR-like"/>
    <property type="match status" value="3"/>
</dbReference>
<feature type="compositionally biased region" description="Polar residues" evidence="2">
    <location>
        <begin position="133"/>
        <end position="151"/>
    </location>
</feature>
<dbReference type="InterPro" id="IPR011990">
    <property type="entry name" value="TPR-like_helical_dom_sf"/>
</dbReference>